<evidence type="ECO:0000313" key="8">
    <source>
        <dbReference type="Proteomes" id="UP001314263"/>
    </source>
</evidence>
<dbReference type="PANTHER" id="PTHR33602:SF1">
    <property type="entry name" value="REGULATORY PROTEIN RECX FAMILY PROTEIN"/>
    <property type="match status" value="1"/>
</dbReference>
<evidence type="ECO:0000313" key="7">
    <source>
        <dbReference type="EMBL" id="CAK0786331.1"/>
    </source>
</evidence>
<sequence length="248" mass="28023">MWTPRSRVYASANASPCFECVQFSTHIDIGRQDVRAEAAQEEGSRAKHSLGPPLDKEYDACKASAAGMLAFRPHTRSELSTKLTDKGYDKACIERSISRLQELASQRSCTRGPDVRSAVLQGLQSDAEFATVFARSKWRQSRWAPSRIRIELVRRGVGSHDIDVAMREAFGPDMQKLHIHHDDAAEDGDQEAVGRYNLKQDLVDSAQRQVHLTRGFPSETRRRRLVAWLQRRGHNWDTISAILKELAI</sequence>
<dbReference type="PANTHER" id="PTHR33602">
    <property type="entry name" value="REGULATORY PROTEIN RECX FAMILY PROTEIN"/>
    <property type="match status" value="1"/>
</dbReference>
<evidence type="ECO:0000259" key="5">
    <source>
        <dbReference type="Pfam" id="PF02631"/>
    </source>
</evidence>
<dbReference type="Pfam" id="PF02631">
    <property type="entry name" value="RecX_HTH2"/>
    <property type="match status" value="1"/>
</dbReference>
<dbReference type="EMBL" id="CAUYUE010000014">
    <property type="protein sequence ID" value="CAK0786331.1"/>
    <property type="molecule type" value="Genomic_DNA"/>
</dbReference>
<organism evidence="7 8">
    <name type="scientific">Coccomyxa viridis</name>
    <dbReference type="NCBI Taxonomy" id="1274662"/>
    <lineage>
        <taxon>Eukaryota</taxon>
        <taxon>Viridiplantae</taxon>
        <taxon>Chlorophyta</taxon>
        <taxon>core chlorophytes</taxon>
        <taxon>Trebouxiophyceae</taxon>
        <taxon>Trebouxiophyceae incertae sedis</taxon>
        <taxon>Coccomyxaceae</taxon>
        <taxon>Coccomyxa</taxon>
    </lineage>
</organism>
<dbReference type="InterPro" id="IPR053924">
    <property type="entry name" value="RecX_HTH_2nd"/>
</dbReference>
<reference evidence="7 8" key="1">
    <citation type="submission" date="2023-10" db="EMBL/GenBank/DDBJ databases">
        <authorList>
            <person name="Maclean D."/>
            <person name="Macfadyen A."/>
        </authorList>
    </citation>
    <scope>NUCLEOTIDE SEQUENCE [LARGE SCALE GENOMIC DNA]</scope>
</reference>
<evidence type="ECO:0000256" key="1">
    <source>
        <dbReference type="ARBA" id="ARBA00004496"/>
    </source>
</evidence>
<dbReference type="GO" id="GO:0006282">
    <property type="term" value="P:regulation of DNA repair"/>
    <property type="evidence" value="ECO:0007669"/>
    <property type="project" value="InterPro"/>
</dbReference>
<comment type="similarity">
    <text evidence="2">Belongs to the RecX family.</text>
</comment>
<comment type="caution">
    <text evidence="7">The sequence shown here is derived from an EMBL/GenBank/DDBJ whole genome shotgun (WGS) entry which is preliminary data.</text>
</comment>
<protein>
    <recommendedName>
        <fullName evidence="3">Regulatory protein RecX</fullName>
    </recommendedName>
</protein>
<gene>
    <name evidence="7" type="ORF">CVIRNUC_009544</name>
</gene>
<dbReference type="InterPro" id="IPR053926">
    <property type="entry name" value="RecX_HTH_1st"/>
</dbReference>
<feature type="domain" description="RecX first three-helical" evidence="6">
    <location>
        <begin position="61"/>
        <end position="100"/>
    </location>
</feature>
<evidence type="ECO:0000256" key="3">
    <source>
        <dbReference type="ARBA" id="ARBA00018111"/>
    </source>
</evidence>
<keyword evidence="4" id="KW-0963">Cytoplasm</keyword>
<evidence type="ECO:0000256" key="2">
    <source>
        <dbReference type="ARBA" id="ARBA00009695"/>
    </source>
</evidence>
<evidence type="ECO:0000259" key="6">
    <source>
        <dbReference type="Pfam" id="PF21982"/>
    </source>
</evidence>
<dbReference type="Pfam" id="PF21982">
    <property type="entry name" value="RecX_HTH1"/>
    <property type="match status" value="1"/>
</dbReference>
<dbReference type="Gene3D" id="1.10.10.10">
    <property type="entry name" value="Winged helix-like DNA-binding domain superfamily/Winged helix DNA-binding domain"/>
    <property type="match status" value="2"/>
</dbReference>
<dbReference type="GO" id="GO:0005737">
    <property type="term" value="C:cytoplasm"/>
    <property type="evidence" value="ECO:0007669"/>
    <property type="project" value="UniProtKB-SubCell"/>
</dbReference>
<dbReference type="Proteomes" id="UP001314263">
    <property type="component" value="Unassembled WGS sequence"/>
</dbReference>
<evidence type="ECO:0000256" key="4">
    <source>
        <dbReference type="ARBA" id="ARBA00022490"/>
    </source>
</evidence>
<dbReference type="InterPro" id="IPR003783">
    <property type="entry name" value="Regulatory_RecX"/>
</dbReference>
<accession>A0AAV1IG99</accession>
<proteinExistence type="inferred from homology"/>
<comment type="subcellular location">
    <subcellularLocation>
        <location evidence="1">Cytoplasm</location>
    </subcellularLocation>
</comment>
<feature type="domain" description="RecX second three-helical" evidence="5">
    <location>
        <begin position="125"/>
        <end position="166"/>
    </location>
</feature>
<dbReference type="AlphaFoldDB" id="A0AAV1IG99"/>
<keyword evidence="8" id="KW-1185">Reference proteome</keyword>
<dbReference type="InterPro" id="IPR036388">
    <property type="entry name" value="WH-like_DNA-bd_sf"/>
</dbReference>
<name>A0AAV1IG99_9CHLO</name>